<gene>
    <name evidence="1" type="ORF">OLEA9_A013255</name>
</gene>
<keyword evidence="2" id="KW-1185">Reference proteome</keyword>
<dbReference type="InterPro" id="IPR008547">
    <property type="entry name" value="DUF829_TMEM53"/>
</dbReference>
<dbReference type="AlphaFoldDB" id="A0A8S0R014"/>
<evidence type="ECO:0000313" key="2">
    <source>
        <dbReference type="Proteomes" id="UP000594638"/>
    </source>
</evidence>
<sequence length="408" mass="45958">MWGFGGRHYWGRKERGNVEGIVVVFSWMSSQDKHLRNYVDLYSSLGWNSLICHSQFLNLLFPEKAASLAIEIVKDLVQELKIRPCPVVLASFSGGLKACMYKVLQIIEGKCPEQVNMDDYRLVRDCASGHIFDSTPVDFTSDLGTRFILHPSVLKMSPPPLLASWIVNGVSSSLDALFLSRFEAHRAEYWQTLYSSVSMGAPYLILCSEDDDLAPCQIICNFAQRLKDFGADVKLVKWNNSSHVGHLQHYPIEYKAVVTELLGKASVIYSKRIRQLEGEKMGFEGTHNHISEPFCYLKKAAEISNQSFQRIALDLNDHFSVPSSIEYPKGRDVGSVQDESKEPYIHISSPASISAHGVLGQFLFDVCVPKNVEDWDLKSSPSSSRVPFASTRRNSPFNPIKCIRRSRL</sequence>
<dbReference type="OrthoDB" id="77878at2759"/>
<dbReference type="Gramene" id="OE9A013255T1">
    <property type="protein sequence ID" value="OE9A013255C1"/>
    <property type="gene ID" value="OE9A013255"/>
</dbReference>
<accession>A0A8S0R014</accession>
<keyword evidence="1" id="KW-0472">Membrane</keyword>
<dbReference type="EMBL" id="CACTIH010002035">
    <property type="protein sequence ID" value="CAA2972030.1"/>
    <property type="molecule type" value="Genomic_DNA"/>
</dbReference>
<proteinExistence type="predicted"/>
<evidence type="ECO:0000313" key="1">
    <source>
        <dbReference type="EMBL" id="CAA2972030.1"/>
    </source>
</evidence>
<dbReference type="InterPro" id="IPR029058">
    <property type="entry name" value="AB_hydrolase_fold"/>
</dbReference>
<dbReference type="Proteomes" id="UP000594638">
    <property type="component" value="Unassembled WGS sequence"/>
</dbReference>
<keyword evidence="1" id="KW-0812">Transmembrane</keyword>
<dbReference type="PANTHER" id="PTHR12265:SF0">
    <property type="entry name" value="EXPRESSED PROTEIN"/>
    <property type="match status" value="1"/>
</dbReference>
<organism evidence="1 2">
    <name type="scientific">Olea europaea subsp. europaea</name>
    <dbReference type="NCBI Taxonomy" id="158383"/>
    <lineage>
        <taxon>Eukaryota</taxon>
        <taxon>Viridiplantae</taxon>
        <taxon>Streptophyta</taxon>
        <taxon>Embryophyta</taxon>
        <taxon>Tracheophyta</taxon>
        <taxon>Spermatophyta</taxon>
        <taxon>Magnoliopsida</taxon>
        <taxon>eudicotyledons</taxon>
        <taxon>Gunneridae</taxon>
        <taxon>Pentapetalae</taxon>
        <taxon>asterids</taxon>
        <taxon>lamiids</taxon>
        <taxon>Lamiales</taxon>
        <taxon>Oleaceae</taxon>
        <taxon>Oleeae</taxon>
        <taxon>Olea</taxon>
    </lineage>
</organism>
<dbReference type="Pfam" id="PF05705">
    <property type="entry name" value="DUF829"/>
    <property type="match status" value="1"/>
</dbReference>
<protein>
    <submittedName>
        <fullName evidence="1">Transmembrane 53-A-like</fullName>
    </submittedName>
</protein>
<name>A0A8S0R014_OLEEU</name>
<dbReference type="SUPFAM" id="SSF53474">
    <property type="entry name" value="alpha/beta-Hydrolases"/>
    <property type="match status" value="1"/>
</dbReference>
<comment type="caution">
    <text evidence="1">The sequence shown here is derived from an EMBL/GenBank/DDBJ whole genome shotgun (WGS) entry which is preliminary data.</text>
</comment>
<reference evidence="1 2" key="1">
    <citation type="submission" date="2019-12" db="EMBL/GenBank/DDBJ databases">
        <authorList>
            <person name="Alioto T."/>
            <person name="Alioto T."/>
            <person name="Gomez Garrido J."/>
        </authorList>
    </citation>
    <scope>NUCLEOTIDE SEQUENCE [LARGE SCALE GENOMIC DNA]</scope>
</reference>
<dbReference type="PANTHER" id="PTHR12265">
    <property type="entry name" value="TRANSMEMBRANE PROTEIN 53"/>
    <property type="match status" value="1"/>
</dbReference>